<dbReference type="InterPro" id="IPR003759">
    <property type="entry name" value="Cbl-bd_cap"/>
</dbReference>
<dbReference type="PANTHER" id="PTHR30204:SF97">
    <property type="entry name" value="MERR FAMILY REGULATORY PROTEIN"/>
    <property type="match status" value="1"/>
</dbReference>
<dbReference type="InterPro" id="IPR000551">
    <property type="entry name" value="MerR-type_HTH_dom"/>
</dbReference>
<dbReference type="InterPro" id="IPR009061">
    <property type="entry name" value="DNA-bd_dom_put_sf"/>
</dbReference>
<evidence type="ECO:0000313" key="4">
    <source>
        <dbReference type="Proteomes" id="UP000014139"/>
    </source>
</evidence>
<dbReference type="InterPro" id="IPR036724">
    <property type="entry name" value="Cobalamin-bd_sf"/>
</dbReference>
<dbReference type="Gene3D" id="1.10.1660.10">
    <property type="match status" value="1"/>
</dbReference>
<dbReference type="SUPFAM" id="SSF46955">
    <property type="entry name" value="Putative DNA-binding domain"/>
    <property type="match status" value="1"/>
</dbReference>
<dbReference type="PROSITE" id="PS50937">
    <property type="entry name" value="HTH_MERR_2"/>
    <property type="match status" value="1"/>
</dbReference>
<dbReference type="InterPro" id="IPR036594">
    <property type="entry name" value="Meth_synthase_dom"/>
</dbReference>
<feature type="domain" description="HTH merR-type" evidence="2">
    <location>
        <begin position="14"/>
        <end position="83"/>
    </location>
</feature>
<dbReference type="Gene3D" id="3.40.50.280">
    <property type="entry name" value="Cobalamin-binding domain"/>
    <property type="match status" value="1"/>
</dbReference>
<gene>
    <name evidence="3" type="ORF">H480_19925</name>
</gene>
<dbReference type="AlphaFoldDB" id="R1I2I7"/>
<dbReference type="InterPro" id="IPR047057">
    <property type="entry name" value="MerR_fam"/>
</dbReference>
<dbReference type="CDD" id="cd01104">
    <property type="entry name" value="HTH_MlrA-CarA"/>
    <property type="match status" value="1"/>
</dbReference>
<dbReference type="Pfam" id="PF13411">
    <property type="entry name" value="MerR_1"/>
    <property type="match status" value="1"/>
</dbReference>
<keyword evidence="4" id="KW-1185">Reference proteome</keyword>
<dbReference type="GO" id="GO:0003677">
    <property type="term" value="F:DNA binding"/>
    <property type="evidence" value="ECO:0007669"/>
    <property type="project" value="UniProtKB-KW"/>
</dbReference>
<dbReference type="Pfam" id="PF02607">
    <property type="entry name" value="B12-binding_2"/>
    <property type="match status" value="1"/>
</dbReference>
<reference evidence="3 4" key="1">
    <citation type="submission" date="2013-02" db="EMBL/GenBank/DDBJ databases">
        <title>Draft genome sequence of Amycolatopsis vancoresmycina strain DSM 44592T.</title>
        <authorList>
            <person name="Kumar S."/>
            <person name="Kaur N."/>
            <person name="Kaur C."/>
            <person name="Raghava G.P.S."/>
            <person name="Mayilraj S."/>
        </authorList>
    </citation>
    <scope>NUCLEOTIDE SEQUENCE [LARGE SCALE GENOMIC DNA]</scope>
    <source>
        <strain evidence="3 4">DSM 44592</strain>
    </source>
</reference>
<dbReference type="SMART" id="SM00422">
    <property type="entry name" value="HTH_MERR"/>
    <property type="match status" value="1"/>
</dbReference>
<dbReference type="PANTHER" id="PTHR30204">
    <property type="entry name" value="REDOX-CYCLING DRUG-SENSING TRANSCRIPTIONAL ACTIVATOR SOXR"/>
    <property type="match status" value="1"/>
</dbReference>
<dbReference type="GO" id="GO:0031419">
    <property type="term" value="F:cobalamin binding"/>
    <property type="evidence" value="ECO:0007669"/>
    <property type="project" value="InterPro"/>
</dbReference>
<comment type="caution">
    <text evidence="3">The sequence shown here is derived from an EMBL/GenBank/DDBJ whole genome shotgun (WGS) entry which is preliminary data.</text>
</comment>
<proteinExistence type="predicted"/>
<evidence type="ECO:0000256" key="1">
    <source>
        <dbReference type="ARBA" id="ARBA00023125"/>
    </source>
</evidence>
<sequence>MVRMDVDVVGGRGAWTPGKVAELLGVSPVTLRTWAARYGVGPSLRDDGRHRRYSDTDVRRLQHMQRLINRGLRAREAAAAVFSGLEEAVPDVPAARRVEELEQAAEDLDFASLAALLDELLDALGPTRAWTDVLVPVLSHLGDRWVRGDVCFESEWALTGEVSLALQRYSARFANIPPGRAVLLACCPDERHSLPMEVLRAAMVETGIPAVYLGQLVPAETTAATAAKLGPAAVFLWSMSPGTADDGLVRRLHGDGFDVVMAGPGWENLAGREVTWVNDLAAALDLAAERLKG</sequence>
<organism evidence="3 4">
    <name type="scientific">Amycolatopsis vancoresmycina DSM 44592</name>
    <dbReference type="NCBI Taxonomy" id="1292037"/>
    <lineage>
        <taxon>Bacteria</taxon>
        <taxon>Bacillati</taxon>
        <taxon>Actinomycetota</taxon>
        <taxon>Actinomycetes</taxon>
        <taxon>Pseudonocardiales</taxon>
        <taxon>Pseudonocardiaceae</taxon>
        <taxon>Amycolatopsis</taxon>
    </lineage>
</organism>
<dbReference type="EMBL" id="AOUO01000275">
    <property type="protein sequence ID" value="EOD66756.1"/>
    <property type="molecule type" value="Genomic_DNA"/>
</dbReference>
<dbReference type="SUPFAM" id="SSF52242">
    <property type="entry name" value="Cobalamin (vitamin B12)-binding domain"/>
    <property type="match status" value="1"/>
</dbReference>
<dbReference type="PATRIC" id="fig|1292037.4.peg.3787"/>
<dbReference type="Proteomes" id="UP000014139">
    <property type="component" value="Unassembled WGS sequence"/>
</dbReference>
<dbReference type="GO" id="GO:0046872">
    <property type="term" value="F:metal ion binding"/>
    <property type="evidence" value="ECO:0007669"/>
    <property type="project" value="InterPro"/>
</dbReference>
<accession>R1I2I7</accession>
<name>R1I2I7_9PSEU</name>
<evidence type="ECO:0000313" key="3">
    <source>
        <dbReference type="EMBL" id="EOD66756.1"/>
    </source>
</evidence>
<dbReference type="GO" id="GO:0003700">
    <property type="term" value="F:DNA-binding transcription factor activity"/>
    <property type="evidence" value="ECO:0007669"/>
    <property type="project" value="InterPro"/>
</dbReference>
<dbReference type="Gene3D" id="1.10.1240.10">
    <property type="entry name" value="Methionine synthase domain"/>
    <property type="match status" value="1"/>
</dbReference>
<evidence type="ECO:0000259" key="2">
    <source>
        <dbReference type="PROSITE" id="PS50937"/>
    </source>
</evidence>
<dbReference type="eggNOG" id="COG0789">
    <property type="taxonomic scope" value="Bacteria"/>
</dbReference>
<protein>
    <submittedName>
        <fullName evidence="3">MerR family transcriptional regulator</fullName>
    </submittedName>
</protein>
<keyword evidence="1" id="KW-0238">DNA-binding</keyword>